<feature type="non-terminal residue" evidence="2">
    <location>
        <position position="96"/>
    </location>
</feature>
<dbReference type="AlphaFoldDB" id="A0AAD5C742"/>
<proteinExistence type="predicted"/>
<dbReference type="Proteomes" id="UP001206925">
    <property type="component" value="Unassembled WGS sequence"/>
</dbReference>
<dbReference type="EMBL" id="JAMZMK010009273">
    <property type="protein sequence ID" value="KAI7736442.1"/>
    <property type="molecule type" value="Genomic_DNA"/>
</dbReference>
<dbReference type="InterPro" id="IPR046336">
    <property type="entry name" value="Lon_prtase_N_sf"/>
</dbReference>
<evidence type="ECO:0000313" key="3">
    <source>
        <dbReference type="Proteomes" id="UP001206925"/>
    </source>
</evidence>
<protein>
    <recommendedName>
        <fullName evidence="1">Lon N-terminal domain-containing protein</fullName>
    </recommendedName>
</protein>
<comment type="caution">
    <text evidence="2">The sequence shown here is derived from an EMBL/GenBank/DDBJ whole genome shotgun (WGS) entry which is preliminary data.</text>
</comment>
<evidence type="ECO:0000313" key="2">
    <source>
        <dbReference type="EMBL" id="KAI7736442.1"/>
    </source>
</evidence>
<accession>A0AAD5C742</accession>
<feature type="domain" description="Lon N-terminal" evidence="1">
    <location>
        <begin position="29"/>
        <end position="78"/>
    </location>
</feature>
<dbReference type="Pfam" id="PF02190">
    <property type="entry name" value="LON_substr_bdg"/>
    <property type="match status" value="1"/>
</dbReference>
<gene>
    <name evidence="2" type="ORF">M8C21_018300</name>
</gene>
<dbReference type="InterPro" id="IPR003111">
    <property type="entry name" value="Lon_prtase_N"/>
</dbReference>
<evidence type="ECO:0000259" key="1">
    <source>
        <dbReference type="Pfam" id="PF02190"/>
    </source>
</evidence>
<sequence>MEDDPFDFESNILLATSSDVEPVECPTQIKILPFRNKVLLPGAIIRIQCTSPSSVKLVEEELWQREEKGLICILLVRDVTETMVVSSVVTQGELVS</sequence>
<keyword evidence="3" id="KW-1185">Reference proteome</keyword>
<name>A0AAD5C742_AMBAR</name>
<organism evidence="2 3">
    <name type="scientific">Ambrosia artemisiifolia</name>
    <name type="common">Common ragweed</name>
    <dbReference type="NCBI Taxonomy" id="4212"/>
    <lineage>
        <taxon>Eukaryota</taxon>
        <taxon>Viridiplantae</taxon>
        <taxon>Streptophyta</taxon>
        <taxon>Embryophyta</taxon>
        <taxon>Tracheophyta</taxon>
        <taxon>Spermatophyta</taxon>
        <taxon>Magnoliopsida</taxon>
        <taxon>eudicotyledons</taxon>
        <taxon>Gunneridae</taxon>
        <taxon>Pentapetalae</taxon>
        <taxon>asterids</taxon>
        <taxon>campanulids</taxon>
        <taxon>Asterales</taxon>
        <taxon>Asteraceae</taxon>
        <taxon>Asteroideae</taxon>
        <taxon>Heliantheae alliance</taxon>
        <taxon>Heliantheae</taxon>
        <taxon>Ambrosia</taxon>
    </lineage>
</organism>
<reference evidence="2" key="1">
    <citation type="submission" date="2022-06" db="EMBL/GenBank/DDBJ databases">
        <title>Uncovering the hologenomic basis of an extraordinary plant invasion.</title>
        <authorList>
            <person name="Bieker V.C."/>
            <person name="Martin M.D."/>
            <person name="Gilbert T."/>
            <person name="Hodgins K."/>
            <person name="Battlay P."/>
            <person name="Petersen B."/>
            <person name="Wilson J."/>
        </authorList>
    </citation>
    <scope>NUCLEOTIDE SEQUENCE</scope>
    <source>
        <strain evidence="2">AA19_3_7</strain>
        <tissue evidence="2">Leaf</tissue>
    </source>
</reference>
<dbReference type="Gene3D" id="2.30.130.40">
    <property type="entry name" value="LON domain-like"/>
    <property type="match status" value="1"/>
</dbReference>